<feature type="active site" description="Proton acceptor" evidence="1">
    <location>
        <position position="116"/>
    </location>
</feature>
<dbReference type="InterPro" id="IPR020821">
    <property type="entry name" value="ENPP1-3/EXOG-like_nuc-like"/>
</dbReference>
<name>A0A506UQI2_9PROT</name>
<dbReference type="SMART" id="SM00892">
    <property type="entry name" value="Endonuclease_NS"/>
    <property type="match status" value="1"/>
</dbReference>
<dbReference type="InterPro" id="IPR001604">
    <property type="entry name" value="Endo_G_ENPP1-like_dom"/>
</dbReference>
<evidence type="ECO:0000313" key="6">
    <source>
        <dbReference type="EMBL" id="TPW35607.1"/>
    </source>
</evidence>
<evidence type="ECO:0000313" key="7">
    <source>
        <dbReference type="Proteomes" id="UP000315037"/>
    </source>
</evidence>
<dbReference type="InterPro" id="IPR044929">
    <property type="entry name" value="DNA/RNA_non-sp_Endonuclease_sf"/>
</dbReference>
<keyword evidence="2" id="KW-0479">Metal-binding</keyword>
<feature type="chain" id="PRO_5021284639" evidence="3">
    <location>
        <begin position="28"/>
        <end position="280"/>
    </location>
</feature>
<comment type="caution">
    <text evidence="6">The sequence shown here is derived from an EMBL/GenBank/DDBJ whole genome shotgun (WGS) entry which is preliminary data.</text>
</comment>
<evidence type="ECO:0000256" key="1">
    <source>
        <dbReference type="PIRSR" id="PIRSR640255-1"/>
    </source>
</evidence>
<dbReference type="InterPro" id="IPR044925">
    <property type="entry name" value="His-Me_finger_sf"/>
</dbReference>
<dbReference type="Gene3D" id="3.40.570.10">
    <property type="entry name" value="Extracellular Endonuclease, subunit A"/>
    <property type="match status" value="1"/>
</dbReference>
<dbReference type="InterPro" id="IPR040255">
    <property type="entry name" value="Non-specific_endonuclease"/>
</dbReference>
<dbReference type="SUPFAM" id="SSF54060">
    <property type="entry name" value="His-Me finger endonucleases"/>
    <property type="match status" value="1"/>
</dbReference>
<dbReference type="PANTHER" id="PTHR13966:SF5">
    <property type="entry name" value="ENDONUCLEASE G, MITOCHONDRIAL"/>
    <property type="match status" value="1"/>
</dbReference>
<keyword evidence="6" id="KW-0540">Nuclease</keyword>
<keyword evidence="3" id="KW-0732">Signal</keyword>
<dbReference type="GO" id="GO:0003676">
    <property type="term" value="F:nucleic acid binding"/>
    <property type="evidence" value="ECO:0007669"/>
    <property type="project" value="InterPro"/>
</dbReference>
<sequence length="280" mass="31684">MKRSVYWIFSRISLAGLFALMAAPAVAAPQDNCSWLGPGQLLPQSGQLLCSDEFAVGYSASDREPLWSAEHLTAETLQQAETLHHRPDGFHADKRLPETERSELDDYARSGWGRGHLAPSGDMSSWQARKQSFTLSNVIPQNETLNSGMWEKIEAATRRLAWRDGELYIVTGPAFREARGFIGPDRVRVPSSIWKAVYDPRRRATSVVVCRNETRTHCAQGPVNGLERITGIDPFPGLPLQIRDHYVPLPLLPVRTTEERRPAYRHRKQKTASWFERLLQ</sequence>
<dbReference type="EMBL" id="SORZ01000001">
    <property type="protein sequence ID" value="TPW35607.1"/>
    <property type="molecule type" value="Genomic_DNA"/>
</dbReference>
<dbReference type="GO" id="GO:0004521">
    <property type="term" value="F:RNA endonuclease activity"/>
    <property type="evidence" value="ECO:0007669"/>
    <property type="project" value="TreeGrafter"/>
</dbReference>
<dbReference type="GO" id="GO:0046872">
    <property type="term" value="F:metal ion binding"/>
    <property type="evidence" value="ECO:0007669"/>
    <property type="project" value="UniProtKB-KW"/>
</dbReference>
<reference evidence="6 7" key="1">
    <citation type="submission" date="2019-03" db="EMBL/GenBank/DDBJ databases">
        <title>The complete genome sequence of Neokomagataea sp. Jb2 NBRC113641.</title>
        <authorList>
            <person name="Chua K.-O."/>
            <person name="Chan K.-G."/>
            <person name="See-Too W.-S."/>
        </authorList>
    </citation>
    <scope>NUCLEOTIDE SEQUENCE [LARGE SCALE GENOMIC DNA]</scope>
    <source>
        <strain evidence="6 7">Jb2</strain>
    </source>
</reference>
<evidence type="ECO:0000256" key="2">
    <source>
        <dbReference type="PIRSR" id="PIRSR640255-2"/>
    </source>
</evidence>
<evidence type="ECO:0000256" key="3">
    <source>
        <dbReference type="SAM" id="SignalP"/>
    </source>
</evidence>
<keyword evidence="6" id="KW-0255">Endonuclease</keyword>
<dbReference type="AlphaFoldDB" id="A0A506UQI2"/>
<dbReference type="GO" id="GO:0000014">
    <property type="term" value="F:single-stranded DNA endodeoxyribonuclease activity"/>
    <property type="evidence" value="ECO:0007669"/>
    <property type="project" value="TreeGrafter"/>
</dbReference>
<organism evidence="6 7">
    <name type="scientific">Oecophyllibacter saccharovorans</name>
    <dbReference type="NCBI Taxonomy" id="2558360"/>
    <lineage>
        <taxon>Bacteria</taxon>
        <taxon>Pseudomonadati</taxon>
        <taxon>Pseudomonadota</taxon>
        <taxon>Alphaproteobacteria</taxon>
        <taxon>Acetobacterales</taxon>
        <taxon>Acetobacteraceae</taxon>
        <taxon>Oecophyllibacter</taxon>
    </lineage>
</organism>
<feature type="domain" description="DNA/RNA non-specific endonuclease/pyrophosphatase/phosphodiesterase" evidence="5">
    <location>
        <begin position="50"/>
        <end position="241"/>
    </location>
</feature>
<dbReference type="Proteomes" id="UP000315037">
    <property type="component" value="Unassembled WGS sequence"/>
</dbReference>
<feature type="domain" description="ENPP1-3/EXOG-like endonuclease/phosphodiesterase" evidence="4">
    <location>
        <begin position="51"/>
        <end position="241"/>
    </location>
</feature>
<dbReference type="PANTHER" id="PTHR13966">
    <property type="entry name" value="ENDONUCLEASE RELATED"/>
    <property type="match status" value="1"/>
</dbReference>
<gene>
    <name evidence="6" type="ORF">E3202_01130</name>
</gene>
<proteinExistence type="predicted"/>
<evidence type="ECO:0000259" key="5">
    <source>
        <dbReference type="SMART" id="SM00892"/>
    </source>
</evidence>
<keyword evidence="7" id="KW-1185">Reference proteome</keyword>
<feature type="binding site" evidence="2">
    <location>
        <position position="146"/>
    </location>
    <ligand>
        <name>Mg(2+)</name>
        <dbReference type="ChEBI" id="CHEBI:18420"/>
        <note>catalytic</note>
    </ligand>
</feature>
<feature type="signal peptide" evidence="3">
    <location>
        <begin position="1"/>
        <end position="27"/>
    </location>
</feature>
<protein>
    <submittedName>
        <fullName evidence="6">DNA/RNA non-specific endonuclease</fullName>
    </submittedName>
</protein>
<dbReference type="Pfam" id="PF01223">
    <property type="entry name" value="Endonuclease_NS"/>
    <property type="match status" value="1"/>
</dbReference>
<accession>A0A506UQI2</accession>
<evidence type="ECO:0000259" key="4">
    <source>
        <dbReference type="SMART" id="SM00477"/>
    </source>
</evidence>
<dbReference type="SMART" id="SM00477">
    <property type="entry name" value="NUC"/>
    <property type="match status" value="1"/>
</dbReference>
<keyword evidence="6" id="KW-0378">Hydrolase</keyword>